<accession>A0AAP3E814</accession>
<gene>
    <name evidence="3" type="ORF">OB919_16035</name>
</gene>
<dbReference type="AlphaFoldDB" id="A0AAP3E814"/>
<protein>
    <recommendedName>
        <fullName evidence="5">ApeA N-terminal domain-containing protein</fullName>
    </recommendedName>
</protein>
<dbReference type="InterPro" id="IPR041229">
    <property type="entry name" value="HEPN_Apea"/>
</dbReference>
<evidence type="ECO:0000313" key="3">
    <source>
        <dbReference type="EMBL" id="MCU4753475.1"/>
    </source>
</evidence>
<evidence type="ECO:0008006" key="5">
    <source>
        <dbReference type="Google" id="ProtNLM"/>
    </source>
</evidence>
<dbReference type="EMBL" id="JAOPJZ010000017">
    <property type="protein sequence ID" value="MCU4753475.1"/>
    <property type="molecule type" value="Genomic_DNA"/>
</dbReference>
<comment type="caution">
    <text evidence="3">The sequence shown here is derived from an EMBL/GenBank/DDBJ whole genome shotgun (WGS) entry which is preliminary data.</text>
</comment>
<dbReference type="Proteomes" id="UP001321047">
    <property type="component" value="Unassembled WGS sequence"/>
</dbReference>
<feature type="domain" description="Apea-like HEPN" evidence="1">
    <location>
        <begin position="303"/>
        <end position="432"/>
    </location>
</feature>
<dbReference type="Pfam" id="PF18739">
    <property type="entry name" value="HEPN_Apea"/>
    <property type="match status" value="1"/>
</dbReference>
<keyword evidence="4" id="KW-1185">Reference proteome</keyword>
<name>A0AAP3E814_9EURY</name>
<evidence type="ECO:0000313" key="4">
    <source>
        <dbReference type="Proteomes" id="UP001321047"/>
    </source>
</evidence>
<evidence type="ECO:0000259" key="2">
    <source>
        <dbReference type="Pfam" id="PF18862"/>
    </source>
</evidence>
<dbReference type="Pfam" id="PF18862">
    <property type="entry name" value="ApeA_NTD1"/>
    <property type="match status" value="1"/>
</dbReference>
<evidence type="ECO:0000259" key="1">
    <source>
        <dbReference type="Pfam" id="PF18739"/>
    </source>
</evidence>
<proteinExistence type="predicted"/>
<dbReference type="InterPro" id="IPR041223">
    <property type="entry name" value="ApeA_NTD"/>
</dbReference>
<dbReference type="RefSeq" id="WP_342809792.1">
    <property type="nucleotide sequence ID" value="NZ_JAOPJZ010000017.1"/>
</dbReference>
<feature type="domain" description="ApeA N-terminal" evidence="2">
    <location>
        <begin position="5"/>
        <end position="272"/>
    </location>
</feature>
<reference evidence="3 4" key="1">
    <citation type="submission" date="2022-09" db="EMBL/GenBank/DDBJ databases">
        <title>Enrichment on poylsaccharides allowed isolation of novel metabolic and taxonomic groups of Haloarchaea.</title>
        <authorList>
            <person name="Sorokin D.Y."/>
            <person name="Elcheninov A.G."/>
            <person name="Khizhniak T.V."/>
            <person name="Kolganova T.V."/>
            <person name="Kublanov I.V."/>
        </authorList>
    </citation>
    <scope>NUCLEOTIDE SEQUENCE [LARGE SCALE GENOMIC DNA]</scope>
    <source>
        <strain evidence="3 4">AArc-curdl1</strain>
    </source>
</reference>
<sequence length="452" mass="51719">MDELELKGEWWLKEMAEDSDDIIPDDAVAGTLSFSPETGGNLELIGGFYHPFELFKDDDEDTNGPVTIHGVSTDGEYVSLLDCMYTNGGANSKDITFRTETYEIGQIIRGGFVDKNTRYWKCSFSFDNLDKWTGLRTVAVPGDFDVAPGPSLTAEASTDEADIILNVHEDIHYPVGTPVGRVYFTVYVDQPLTQKEFSSRYIRPLQNLVTLGVGEPVFPTFLNLYSERYGPYESQHKATHRVSYYREQEDISSQQMDFTLQDLDFETSVKQWHTHYNDVKRLHHNYFGTEYNDKMYVRTQFFSLMSALEAYHRAAFPDRQKIMTKSVFDRFKSTLFPRIPSVAARERIENLVNSIGNEPSIGDRLLDITGRHESVFPREYDIESNLSTIKKIRHNIVHSLSEEYTTTEIAEAKILLRIVVLAVLLDTVGLDDAKSREILKEEYESADRIVPL</sequence>
<organism evidence="3 4">
    <name type="scientific">Natronosalvus hydrolyticus</name>
    <dbReference type="NCBI Taxonomy" id="2979988"/>
    <lineage>
        <taxon>Archaea</taxon>
        <taxon>Methanobacteriati</taxon>
        <taxon>Methanobacteriota</taxon>
        <taxon>Stenosarchaea group</taxon>
        <taxon>Halobacteria</taxon>
        <taxon>Halobacteriales</taxon>
        <taxon>Natrialbaceae</taxon>
        <taxon>Natronosalvus</taxon>
    </lineage>
</organism>